<dbReference type="CDD" id="cd07814">
    <property type="entry name" value="SRPBCC_CalC_Aha1-like"/>
    <property type="match status" value="1"/>
</dbReference>
<dbReference type="SUPFAM" id="SSF55961">
    <property type="entry name" value="Bet v1-like"/>
    <property type="match status" value="1"/>
</dbReference>
<sequence length="148" mass="15722">MSSPTQSVPDNAAPGDEDRDLEGSPAGVHSSVTLDAPVDQVWQHLISPRGTEALLGPGVTLGNKGESWHSADGPHGVVRSYHPLEQIRVSWHPHEDGPLSIVDLQLKPEGGSTRLDLYHEGQGIAEDGPGDKSRWDAALGRFAQALDG</sequence>
<dbReference type="Gene3D" id="3.30.530.20">
    <property type="match status" value="1"/>
</dbReference>
<dbReference type="InterPro" id="IPR013538">
    <property type="entry name" value="ASHA1/2-like_C"/>
</dbReference>
<evidence type="ECO:0000313" key="4">
    <source>
        <dbReference type="EMBL" id="GAA1987460.1"/>
    </source>
</evidence>
<protein>
    <recommendedName>
        <fullName evidence="3">Activator of Hsp90 ATPase homologue 1/2-like C-terminal domain-containing protein</fullName>
    </recommendedName>
</protein>
<dbReference type="InterPro" id="IPR023393">
    <property type="entry name" value="START-like_dom_sf"/>
</dbReference>
<evidence type="ECO:0000256" key="2">
    <source>
        <dbReference type="SAM" id="MobiDB-lite"/>
    </source>
</evidence>
<name>A0ABN2SIR3_9MICO</name>
<feature type="region of interest" description="Disordered" evidence="2">
    <location>
        <begin position="1"/>
        <end position="34"/>
    </location>
</feature>
<comment type="similarity">
    <text evidence="1">Belongs to the AHA1 family.</text>
</comment>
<organism evidence="4 5">
    <name type="scientific">Terrabacter lapilli</name>
    <dbReference type="NCBI Taxonomy" id="436231"/>
    <lineage>
        <taxon>Bacteria</taxon>
        <taxon>Bacillati</taxon>
        <taxon>Actinomycetota</taxon>
        <taxon>Actinomycetes</taxon>
        <taxon>Micrococcales</taxon>
        <taxon>Intrasporangiaceae</taxon>
        <taxon>Terrabacter</taxon>
    </lineage>
</organism>
<proteinExistence type="inferred from homology"/>
<evidence type="ECO:0000313" key="5">
    <source>
        <dbReference type="Proteomes" id="UP001500013"/>
    </source>
</evidence>
<comment type="caution">
    <text evidence="4">The sequence shown here is derived from an EMBL/GenBank/DDBJ whole genome shotgun (WGS) entry which is preliminary data.</text>
</comment>
<dbReference type="Proteomes" id="UP001500013">
    <property type="component" value="Unassembled WGS sequence"/>
</dbReference>
<accession>A0ABN2SIR3</accession>
<keyword evidence="5" id="KW-1185">Reference proteome</keyword>
<dbReference type="Pfam" id="PF08327">
    <property type="entry name" value="AHSA1"/>
    <property type="match status" value="1"/>
</dbReference>
<feature type="domain" description="Activator of Hsp90 ATPase homologue 1/2-like C-terminal" evidence="3">
    <location>
        <begin position="35"/>
        <end position="146"/>
    </location>
</feature>
<evidence type="ECO:0000256" key="1">
    <source>
        <dbReference type="ARBA" id="ARBA00006817"/>
    </source>
</evidence>
<gene>
    <name evidence="4" type="ORF">GCM10009817_31250</name>
</gene>
<dbReference type="EMBL" id="BAAAPU010000009">
    <property type="protein sequence ID" value="GAA1987460.1"/>
    <property type="molecule type" value="Genomic_DNA"/>
</dbReference>
<dbReference type="RefSeq" id="WP_344064533.1">
    <property type="nucleotide sequence ID" value="NZ_BAAAPU010000009.1"/>
</dbReference>
<reference evidence="4 5" key="1">
    <citation type="journal article" date="2019" name="Int. J. Syst. Evol. Microbiol.">
        <title>The Global Catalogue of Microorganisms (GCM) 10K type strain sequencing project: providing services to taxonomists for standard genome sequencing and annotation.</title>
        <authorList>
            <consortium name="The Broad Institute Genomics Platform"/>
            <consortium name="The Broad Institute Genome Sequencing Center for Infectious Disease"/>
            <person name="Wu L."/>
            <person name="Ma J."/>
        </authorList>
    </citation>
    <scope>NUCLEOTIDE SEQUENCE [LARGE SCALE GENOMIC DNA]</scope>
    <source>
        <strain evidence="4 5">JCM 15628</strain>
    </source>
</reference>
<evidence type="ECO:0000259" key="3">
    <source>
        <dbReference type="Pfam" id="PF08327"/>
    </source>
</evidence>